<evidence type="ECO:0000256" key="2">
    <source>
        <dbReference type="ARBA" id="ARBA00007655"/>
    </source>
</evidence>
<keyword evidence="3" id="KW-0812">Transmembrane</keyword>
<name>A0A4Y2E4H3_ARAVE</name>
<proteinExistence type="inferred from homology"/>
<sequence>MDTQPKVLLFVKAGDDGKRYGACPFCQRLFMILLAKAQEQQLQFKVATVNFAKPPDAFRKLTLRRVPALVHEETAMDNLDEIIQYLDETFPSPSLDYDDADAEKCCRDVFQKFCYYVKDVSKDSSHLEAELAKINDVLASRTSRYLCGDNMTHLDFELLPKLHQIRVAAKALKGFEISRKLRHLWGYLSRAYNDDLFTQACPPDQEIIVHWAEKPETPNLSMEEKARLAREAPKYSFDIPISSP</sequence>
<dbReference type="Pfam" id="PF13410">
    <property type="entry name" value="GST_C_2"/>
    <property type="match status" value="1"/>
</dbReference>
<dbReference type="AlphaFoldDB" id="A0A4Y2E4H3"/>
<dbReference type="Gene3D" id="1.20.1050.10">
    <property type="match status" value="1"/>
</dbReference>
<dbReference type="Pfam" id="PF22441">
    <property type="entry name" value="CLIC-like_N"/>
    <property type="match status" value="1"/>
</dbReference>
<reference evidence="7 8" key="1">
    <citation type="journal article" date="2019" name="Sci. Rep.">
        <title>Orb-weaving spider Araneus ventricosus genome elucidates the spidroin gene catalogue.</title>
        <authorList>
            <person name="Kono N."/>
            <person name="Nakamura H."/>
            <person name="Ohtoshi R."/>
            <person name="Moran D.A.P."/>
            <person name="Shinohara A."/>
            <person name="Yoshida Y."/>
            <person name="Fujiwara M."/>
            <person name="Mori M."/>
            <person name="Tomita M."/>
            <person name="Arakawa K."/>
        </authorList>
    </citation>
    <scope>NUCLEOTIDE SEQUENCE [LARGE SCALE GENOMIC DNA]</scope>
</reference>
<dbReference type="PANTHER" id="PTHR43920:SF5">
    <property type="entry name" value="CHLORIDE INTRACELLULAR CHANNEL CLIC"/>
    <property type="match status" value="1"/>
</dbReference>
<feature type="domain" description="CLIC N-terminal" evidence="6">
    <location>
        <begin position="5"/>
        <end position="92"/>
    </location>
</feature>
<dbReference type="OrthoDB" id="1935530at2759"/>
<evidence type="ECO:0000313" key="7">
    <source>
        <dbReference type="EMBL" id="GBM24032.1"/>
    </source>
</evidence>
<evidence type="ECO:0000259" key="6">
    <source>
        <dbReference type="Pfam" id="PF22441"/>
    </source>
</evidence>
<organism evidence="7 8">
    <name type="scientific">Araneus ventricosus</name>
    <name type="common">Orbweaver spider</name>
    <name type="synonym">Epeira ventricosa</name>
    <dbReference type="NCBI Taxonomy" id="182803"/>
    <lineage>
        <taxon>Eukaryota</taxon>
        <taxon>Metazoa</taxon>
        <taxon>Ecdysozoa</taxon>
        <taxon>Arthropoda</taxon>
        <taxon>Chelicerata</taxon>
        <taxon>Arachnida</taxon>
        <taxon>Araneae</taxon>
        <taxon>Araneomorphae</taxon>
        <taxon>Entelegynae</taxon>
        <taxon>Araneoidea</taxon>
        <taxon>Araneidae</taxon>
        <taxon>Araneus</taxon>
    </lineage>
</organism>
<keyword evidence="8" id="KW-1185">Reference proteome</keyword>
<dbReference type="EMBL" id="BGPR01000509">
    <property type="protein sequence ID" value="GBM24032.1"/>
    <property type="molecule type" value="Genomic_DNA"/>
</dbReference>
<dbReference type="InterPro" id="IPR053823">
    <property type="entry name" value="CLIC_N"/>
</dbReference>
<dbReference type="InterPro" id="IPR036282">
    <property type="entry name" value="Glutathione-S-Trfase_C_sf"/>
</dbReference>
<comment type="caution">
    <text evidence="7">The sequence shown here is derived from an EMBL/GenBank/DDBJ whole genome shotgun (WGS) entry which is preliminary data.</text>
</comment>
<dbReference type="SUPFAM" id="SSF52833">
    <property type="entry name" value="Thioredoxin-like"/>
    <property type="match status" value="1"/>
</dbReference>
<keyword evidence="4" id="KW-1133">Transmembrane helix</keyword>
<comment type="similarity">
    <text evidence="2">Belongs to the chloride channel CLIC family.</text>
</comment>
<evidence type="ECO:0000256" key="3">
    <source>
        <dbReference type="ARBA" id="ARBA00022692"/>
    </source>
</evidence>
<dbReference type="GO" id="GO:0005737">
    <property type="term" value="C:cytoplasm"/>
    <property type="evidence" value="ECO:0007669"/>
    <property type="project" value="TreeGrafter"/>
</dbReference>
<dbReference type="GO" id="GO:0005254">
    <property type="term" value="F:chloride channel activity"/>
    <property type="evidence" value="ECO:0007669"/>
    <property type="project" value="TreeGrafter"/>
</dbReference>
<protein>
    <submittedName>
        <fullName evidence="7">Chloride intracellular channel exl-1</fullName>
    </submittedName>
</protein>
<evidence type="ECO:0000256" key="4">
    <source>
        <dbReference type="ARBA" id="ARBA00022989"/>
    </source>
</evidence>
<dbReference type="Proteomes" id="UP000499080">
    <property type="component" value="Unassembled WGS sequence"/>
</dbReference>
<gene>
    <name evidence="7" type="primary">exl-1</name>
    <name evidence="7" type="ORF">AVEN_33993_1</name>
</gene>
<comment type="subcellular location">
    <subcellularLocation>
        <location evidence="1">Membrane</location>
        <topology evidence="1">Single-pass membrane protein</topology>
    </subcellularLocation>
</comment>
<evidence type="ECO:0000313" key="8">
    <source>
        <dbReference type="Proteomes" id="UP000499080"/>
    </source>
</evidence>
<accession>A0A4Y2E4H3</accession>
<dbReference type="SUPFAM" id="SSF47616">
    <property type="entry name" value="GST C-terminal domain-like"/>
    <property type="match status" value="1"/>
</dbReference>
<evidence type="ECO:0000256" key="5">
    <source>
        <dbReference type="ARBA" id="ARBA00023136"/>
    </source>
</evidence>
<dbReference type="Gene3D" id="3.40.30.10">
    <property type="entry name" value="Glutaredoxin"/>
    <property type="match status" value="1"/>
</dbReference>
<dbReference type="PANTHER" id="PTHR43920">
    <property type="entry name" value="CHLORIDE INTRACELLULAR CHANNEL, ISOFORM A"/>
    <property type="match status" value="1"/>
</dbReference>
<dbReference type="GO" id="GO:0016324">
    <property type="term" value="C:apical plasma membrane"/>
    <property type="evidence" value="ECO:0007669"/>
    <property type="project" value="TreeGrafter"/>
</dbReference>
<dbReference type="InterPro" id="IPR036249">
    <property type="entry name" value="Thioredoxin-like_sf"/>
</dbReference>
<keyword evidence="5" id="KW-0472">Membrane</keyword>
<evidence type="ECO:0000256" key="1">
    <source>
        <dbReference type="ARBA" id="ARBA00004167"/>
    </source>
</evidence>